<keyword evidence="1" id="KW-0812">Transmembrane</keyword>
<evidence type="ECO:0000256" key="1">
    <source>
        <dbReference type="SAM" id="Phobius"/>
    </source>
</evidence>
<evidence type="ECO:0000313" key="3">
    <source>
        <dbReference type="Proteomes" id="UP001600941"/>
    </source>
</evidence>
<comment type="caution">
    <text evidence="2">The sequence shown here is derived from an EMBL/GenBank/DDBJ whole genome shotgun (WGS) entry which is preliminary data.</text>
</comment>
<gene>
    <name evidence="2" type="ORF">K340107D12_13820</name>
</gene>
<accession>A0ABQ0BPV6</accession>
<sequence>MKQNTVTKPIAYENMFWLFMIGSVLGVILEGIWCLIRTGHWETHVVSMWGVQTLFLA</sequence>
<reference evidence="2 3" key="1">
    <citation type="submission" date="2024-04" db="EMBL/GenBank/DDBJ databases">
        <title>Defined microbial consortia suppress multidrug-resistant proinflammatory Enterobacteriaceae via ecological control.</title>
        <authorList>
            <person name="Furuichi M."/>
            <person name="Kawaguchi T."/>
            <person name="Pust M."/>
            <person name="Yasuma K."/>
            <person name="Plichta D."/>
            <person name="Hasegawa N."/>
            <person name="Ohya T."/>
            <person name="Bhattarai S."/>
            <person name="Sasajima S."/>
            <person name="Aoto Y."/>
            <person name="Tuganbaev T."/>
            <person name="Yaginuma M."/>
            <person name="Ueda M."/>
            <person name="Okahashi N."/>
            <person name="Amafuji K."/>
            <person name="Kiridooshi Y."/>
            <person name="Sugita K."/>
            <person name="Strazar M."/>
            <person name="Skelly A."/>
            <person name="Suda W."/>
            <person name="Hattori M."/>
            <person name="Nakamoto N."/>
            <person name="Caballero S."/>
            <person name="Norman J."/>
            <person name="Olle B."/>
            <person name="Tanoue T."/>
            <person name="Arita M."/>
            <person name="Bucci V."/>
            <person name="Atarashi K."/>
            <person name="Xavier R."/>
            <person name="Honda K."/>
        </authorList>
    </citation>
    <scope>NUCLEOTIDE SEQUENCE [LARGE SCALE GENOMIC DNA]</scope>
    <source>
        <strain evidence="3">k34-0107-D12</strain>
    </source>
</reference>
<evidence type="ECO:0000313" key="2">
    <source>
        <dbReference type="EMBL" id="GAA6498566.1"/>
    </source>
</evidence>
<feature type="transmembrane region" description="Helical" evidence="1">
    <location>
        <begin position="15"/>
        <end position="36"/>
    </location>
</feature>
<keyword evidence="1" id="KW-0472">Membrane</keyword>
<name>A0ABQ0BPV6_9FIRM</name>
<protein>
    <submittedName>
        <fullName evidence="2">Uncharacterized protein</fullName>
    </submittedName>
</protein>
<keyword evidence="3" id="KW-1185">Reference proteome</keyword>
<keyword evidence="1" id="KW-1133">Transmembrane helix</keyword>
<dbReference type="Proteomes" id="UP001600941">
    <property type="component" value="Unassembled WGS sequence"/>
</dbReference>
<proteinExistence type="predicted"/>
<dbReference type="EMBL" id="BAABZQ010000001">
    <property type="protein sequence ID" value="GAA6498566.1"/>
    <property type="molecule type" value="Genomic_DNA"/>
</dbReference>
<dbReference type="RefSeq" id="WP_390423004.1">
    <property type="nucleotide sequence ID" value="NZ_BAABZQ010000001.1"/>
</dbReference>
<organism evidence="2 3">
    <name type="scientific">Blautia parvula</name>
    <dbReference type="NCBI Taxonomy" id="2877527"/>
    <lineage>
        <taxon>Bacteria</taxon>
        <taxon>Bacillati</taxon>
        <taxon>Bacillota</taxon>
        <taxon>Clostridia</taxon>
        <taxon>Lachnospirales</taxon>
        <taxon>Lachnospiraceae</taxon>
        <taxon>Blautia</taxon>
    </lineage>
</organism>